<evidence type="ECO:0000256" key="5">
    <source>
        <dbReference type="ARBA" id="ARBA00022989"/>
    </source>
</evidence>
<dbReference type="OrthoDB" id="9810952at2"/>
<keyword evidence="10" id="KW-1185">Reference proteome</keyword>
<proteinExistence type="predicted"/>
<keyword evidence="4 8" id="KW-0812">Transmembrane</keyword>
<feature type="transmembrane region" description="Helical" evidence="8">
    <location>
        <begin position="404"/>
        <end position="422"/>
    </location>
</feature>
<keyword evidence="7 8" id="KW-0472">Membrane</keyword>
<accession>A0A5D3YLA8</accession>
<feature type="transmembrane region" description="Helical" evidence="8">
    <location>
        <begin position="80"/>
        <end position="99"/>
    </location>
</feature>
<dbReference type="InterPro" id="IPR003445">
    <property type="entry name" value="Cat_transpt"/>
</dbReference>
<evidence type="ECO:0000256" key="4">
    <source>
        <dbReference type="ARBA" id="ARBA00022692"/>
    </source>
</evidence>
<feature type="transmembrane region" description="Helical" evidence="8">
    <location>
        <begin position="243"/>
        <end position="267"/>
    </location>
</feature>
<dbReference type="PANTHER" id="PTHR32024:SF1">
    <property type="entry name" value="KTR SYSTEM POTASSIUM UPTAKE PROTEIN B"/>
    <property type="match status" value="1"/>
</dbReference>
<evidence type="ECO:0000256" key="6">
    <source>
        <dbReference type="ARBA" id="ARBA00023065"/>
    </source>
</evidence>
<feature type="transmembrane region" description="Helical" evidence="8">
    <location>
        <begin position="360"/>
        <end position="384"/>
    </location>
</feature>
<dbReference type="RefSeq" id="WP_148898798.1">
    <property type="nucleotide sequence ID" value="NZ_VNHY01000002.1"/>
</dbReference>
<feature type="transmembrane region" description="Helical" evidence="8">
    <location>
        <begin position="518"/>
        <end position="543"/>
    </location>
</feature>
<dbReference type="Proteomes" id="UP000324595">
    <property type="component" value="Unassembled WGS sequence"/>
</dbReference>
<feature type="transmembrane region" description="Helical" evidence="8">
    <location>
        <begin position="152"/>
        <end position="170"/>
    </location>
</feature>
<dbReference type="GO" id="GO:0030001">
    <property type="term" value="P:metal ion transport"/>
    <property type="evidence" value="ECO:0007669"/>
    <property type="project" value="UniProtKB-ARBA"/>
</dbReference>
<keyword evidence="2" id="KW-0813">Transport</keyword>
<feature type="transmembrane region" description="Helical" evidence="8">
    <location>
        <begin position="458"/>
        <end position="476"/>
    </location>
</feature>
<organism evidence="9 10">
    <name type="scientific">Fodinibius salinus</name>
    <dbReference type="NCBI Taxonomy" id="860790"/>
    <lineage>
        <taxon>Bacteria</taxon>
        <taxon>Pseudomonadati</taxon>
        <taxon>Balneolota</taxon>
        <taxon>Balneolia</taxon>
        <taxon>Balneolales</taxon>
        <taxon>Balneolaceae</taxon>
        <taxon>Fodinibius</taxon>
    </lineage>
</organism>
<dbReference type="GO" id="GO:0008324">
    <property type="term" value="F:monoatomic cation transmembrane transporter activity"/>
    <property type="evidence" value="ECO:0007669"/>
    <property type="project" value="InterPro"/>
</dbReference>
<feature type="transmembrane region" description="Helical" evidence="8">
    <location>
        <begin position="328"/>
        <end position="348"/>
    </location>
</feature>
<keyword evidence="3" id="KW-1003">Cell membrane</keyword>
<comment type="subcellular location">
    <subcellularLocation>
        <location evidence="1">Cell membrane</location>
        <topology evidence="1">Multi-pass membrane protein</topology>
    </subcellularLocation>
</comment>
<evidence type="ECO:0000256" key="7">
    <source>
        <dbReference type="ARBA" id="ARBA00023136"/>
    </source>
</evidence>
<reference evidence="9 10" key="1">
    <citation type="submission" date="2019-07" db="EMBL/GenBank/DDBJ databases">
        <title>Genomic Encyclopedia of Archaeal and Bacterial Type Strains, Phase II (KMG-II): from individual species to whole genera.</title>
        <authorList>
            <person name="Goeker M."/>
        </authorList>
    </citation>
    <scope>NUCLEOTIDE SEQUENCE [LARGE SCALE GENOMIC DNA]</scope>
    <source>
        <strain evidence="9 10">DSM 21935</strain>
    </source>
</reference>
<feature type="transmembrane region" description="Helical" evidence="8">
    <location>
        <begin position="111"/>
        <end position="132"/>
    </location>
</feature>
<dbReference type="AlphaFoldDB" id="A0A5D3YLA8"/>
<dbReference type="Pfam" id="PF02386">
    <property type="entry name" value="TrkH"/>
    <property type="match status" value="1"/>
</dbReference>
<evidence type="ECO:0000256" key="8">
    <source>
        <dbReference type="SAM" id="Phobius"/>
    </source>
</evidence>
<feature type="transmembrane region" description="Helical" evidence="8">
    <location>
        <begin position="46"/>
        <end position="68"/>
    </location>
</feature>
<evidence type="ECO:0000313" key="10">
    <source>
        <dbReference type="Proteomes" id="UP000324595"/>
    </source>
</evidence>
<feature type="transmembrane region" description="Helical" evidence="8">
    <location>
        <begin position="182"/>
        <end position="200"/>
    </location>
</feature>
<feature type="transmembrane region" description="Helical" evidence="8">
    <location>
        <begin position="212"/>
        <end position="231"/>
    </location>
</feature>
<keyword evidence="6" id="KW-0406">Ion transport</keyword>
<dbReference type="PANTHER" id="PTHR32024">
    <property type="entry name" value="TRK SYSTEM POTASSIUM UPTAKE PROTEIN TRKG-RELATED"/>
    <property type="match status" value="1"/>
</dbReference>
<feature type="transmembrane region" description="Helical" evidence="8">
    <location>
        <begin position="578"/>
        <end position="599"/>
    </location>
</feature>
<gene>
    <name evidence="9" type="ORF">LX73_1456</name>
</gene>
<dbReference type="GO" id="GO:0005886">
    <property type="term" value="C:plasma membrane"/>
    <property type="evidence" value="ECO:0007669"/>
    <property type="project" value="UniProtKB-SubCell"/>
</dbReference>
<keyword evidence="5 8" id="KW-1133">Transmembrane helix</keyword>
<protein>
    <submittedName>
        <fullName evidence="9">Potassium uptake protein, TrkH family</fullName>
    </submittedName>
</protein>
<sequence>MKIPHHWKQKWLELLRRWEKIKRKVNLEFHYVQDDLYEIDKVAQPYFRAITVLLSLLVIASILIPIAFELTPEVTRLNDQIEIWILVGFVANFVIRLVLTGDRSVFLRKRWFEAILSMLSLVVLTDLGLSFIRLVDTYFLGIENTRVAFIRFLKGYLLLFVIIKFLQFLPELLDKQKNTARFLVYSFLSLIAVGAFLLMLPGATQDGLGLQFIDALFTSTSAVCVTGLIVVDTATHFTLFGEVVILTLIQLGGIGIISFATFLFLFISGGLGVGQMNTIKGMVAEKNTTLVASTLKRVVGFTFAIEAIGAISYYLSWDIEFPNHGQRILFSVFHAISAFCNAGFSLFTNSLADGANATNMGINITTMTLIVLGGLGFTVIWELIRKKIEKSRWQKRLSIHTRTVLVTTVVLIVAGAGLILWMEWNKTLAGYPFGDKLMLSFFQSVTTRTAGFNTLDTGAIGISATLIMMIFMLIGGSPASTAGGIKTTTFAVLMRSITMTIKGYNRMELFNRTIPTSAIFRAVTVLLLASSCIGVSTILLSVVEDHAFLDLLFEEISAFATVGLSRGITAELSGWGKFIIVVSMFLGRVGILTFMVAFANRMDTHKYEYPEETIMVS</sequence>
<evidence type="ECO:0000256" key="3">
    <source>
        <dbReference type="ARBA" id="ARBA00022475"/>
    </source>
</evidence>
<feature type="transmembrane region" description="Helical" evidence="8">
    <location>
        <begin position="298"/>
        <end position="316"/>
    </location>
</feature>
<name>A0A5D3YLA8_9BACT</name>
<evidence type="ECO:0000313" key="9">
    <source>
        <dbReference type="EMBL" id="TYP93746.1"/>
    </source>
</evidence>
<evidence type="ECO:0000256" key="2">
    <source>
        <dbReference type="ARBA" id="ARBA00022448"/>
    </source>
</evidence>
<dbReference type="EMBL" id="VNHY01000002">
    <property type="protein sequence ID" value="TYP93746.1"/>
    <property type="molecule type" value="Genomic_DNA"/>
</dbReference>
<evidence type="ECO:0000256" key="1">
    <source>
        <dbReference type="ARBA" id="ARBA00004651"/>
    </source>
</evidence>
<comment type="caution">
    <text evidence="9">The sequence shown here is derived from an EMBL/GenBank/DDBJ whole genome shotgun (WGS) entry which is preliminary data.</text>
</comment>